<organism evidence="4 5">
    <name type="scientific">Nocardioides bizhenqiangii</name>
    <dbReference type="NCBI Taxonomy" id="3095076"/>
    <lineage>
        <taxon>Bacteria</taxon>
        <taxon>Bacillati</taxon>
        <taxon>Actinomycetota</taxon>
        <taxon>Actinomycetes</taxon>
        <taxon>Propionibacteriales</taxon>
        <taxon>Nocardioidaceae</taxon>
        <taxon>Nocardioides</taxon>
    </lineage>
</organism>
<gene>
    <name evidence="4" type="ORF">SHK19_03685</name>
</gene>
<evidence type="ECO:0000256" key="1">
    <source>
        <dbReference type="SAM" id="MobiDB-lite"/>
    </source>
</evidence>
<feature type="chain" id="PRO_5046684702" evidence="2">
    <location>
        <begin position="20"/>
        <end position="422"/>
    </location>
</feature>
<dbReference type="PANTHER" id="PTHR40446">
    <property type="entry name" value="N-ACETYLGLUCOSAMINE-1-PHOSPHODIESTER ALPHA-N-ACETYLGLUCOSAMINIDASE"/>
    <property type="match status" value="1"/>
</dbReference>
<keyword evidence="5" id="KW-1185">Reference proteome</keyword>
<feature type="signal peptide" evidence="2">
    <location>
        <begin position="1"/>
        <end position="19"/>
    </location>
</feature>
<protein>
    <submittedName>
        <fullName evidence="4">Phosphodiester glycosidase family protein</fullName>
    </submittedName>
</protein>
<feature type="compositionally biased region" description="Low complexity" evidence="1">
    <location>
        <begin position="34"/>
        <end position="46"/>
    </location>
</feature>
<reference evidence="5" key="1">
    <citation type="submission" date="2023-12" db="EMBL/GenBank/DDBJ databases">
        <title>Novel species in genus Nocardioides.</title>
        <authorList>
            <person name="Zhou H."/>
        </authorList>
    </citation>
    <scope>NUCLEOTIDE SEQUENCE [LARGE SCALE GENOMIC DNA]</scope>
    <source>
        <strain evidence="5">HM61</strain>
    </source>
</reference>
<evidence type="ECO:0000313" key="4">
    <source>
        <dbReference type="EMBL" id="WQQ27334.1"/>
    </source>
</evidence>
<name>A0ABZ0ZTY4_9ACTN</name>
<evidence type="ECO:0000256" key="2">
    <source>
        <dbReference type="SAM" id="SignalP"/>
    </source>
</evidence>
<dbReference type="EMBL" id="CP141059">
    <property type="protein sequence ID" value="WQQ27334.1"/>
    <property type="molecule type" value="Genomic_DNA"/>
</dbReference>
<sequence>MRRLLPELVVLSLLATAGAVVFLDDGPSDPSKPPAAQQAAAPRVAPGSDPDDPQTWQTSDQVRGPIAPPAVPGQRAVLGRTQRFSYKPAPGVTITAWDARTRRGPVRYFVTRVRWRAPGIRVDYSNGDRVRRRQTVTSMLSSTPKVVAGINGDFFDIYDTGAPLGIGRERRGDVLWNAIDSGWNNALSVNTEGKWHVGELPLVAEVVDRPGIVVTNYNSPRVKVGGTGIYDWRFGRAVGYGWTDEQRRQVRFVQIVDGTVVANREALPSRTGIKGIFLIARGDHAEDKLEALKVGTRVAVRRRLGGKVAVAITGNALLIKKRQLLVSDDGEMHPRTAVGVDRDTKELIFLVVDGRQDFSRGFTMVELGRMMMRLGAEDALNLDGGGSTTLAAVRNGDLRVINSPSDGAQRPVPNGLEVVYNP</sequence>
<keyword evidence="4" id="KW-0326">Glycosidase</keyword>
<accession>A0ABZ0ZTY4</accession>
<dbReference type="Proteomes" id="UP001327225">
    <property type="component" value="Chromosome"/>
</dbReference>
<feature type="domain" description="Phosphodiester glycosidase" evidence="3">
    <location>
        <begin position="260"/>
        <end position="418"/>
    </location>
</feature>
<evidence type="ECO:0000313" key="5">
    <source>
        <dbReference type="Proteomes" id="UP001327225"/>
    </source>
</evidence>
<evidence type="ECO:0000259" key="3">
    <source>
        <dbReference type="Pfam" id="PF09992"/>
    </source>
</evidence>
<feature type="region of interest" description="Disordered" evidence="1">
    <location>
        <begin position="25"/>
        <end position="73"/>
    </location>
</feature>
<dbReference type="Pfam" id="PF09992">
    <property type="entry name" value="NAGPA"/>
    <property type="match status" value="1"/>
</dbReference>
<dbReference type="RefSeq" id="WP_322937895.1">
    <property type="nucleotide sequence ID" value="NZ_CP141059.1"/>
</dbReference>
<dbReference type="InterPro" id="IPR018711">
    <property type="entry name" value="NAGPA"/>
</dbReference>
<proteinExistence type="predicted"/>
<dbReference type="GO" id="GO:0016798">
    <property type="term" value="F:hydrolase activity, acting on glycosyl bonds"/>
    <property type="evidence" value="ECO:0007669"/>
    <property type="project" value="UniProtKB-KW"/>
</dbReference>
<keyword evidence="2" id="KW-0732">Signal</keyword>
<keyword evidence="4" id="KW-0378">Hydrolase</keyword>
<dbReference type="PANTHER" id="PTHR40446:SF2">
    <property type="entry name" value="N-ACETYLGLUCOSAMINE-1-PHOSPHODIESTER ALPHA-N-ACETYLGLUCOSAMINIDASE"/>
    <property type="match status" value="1"/>
</dbReference>